<comment type="caution">
    <text evidence="1">The sequence shown here is derived from an EMBL/GenBank/DDBJ whole genome shotgun (WGS) entry which is preliminary data.</text>
</comment>
<dbReference type="EMBL" id="REGN01003036">
    <property type="protein sequence ID" value="RNA24860.1"/>
    <property type="molecule type" value="Genomic_DNA"/>
</dbReference>
<evidence type="ECO:0000313" key="1">
    <source>
        <dbReference type="EMBL" id="RNA24860.1"/>
    </source>
</evidence>
<dbReference type="Proteomes" id="UP000276133">
    <property type="component" value="Unassembled WGS sequence"/>
</dbReference>
<accession>A0A3M7RN64</accession>
<keyword evidence="2" id="KW-1185">Reference proteome</keyword>
<sequence>MKDVALKAQEFDFKKLFRLKEPKPNSRAFSATLKNKYLRCFFFCWKVKTNLIPINKITTASELAEMAYSEAIYEVFINIFGASRSLGDIRILTISELKEFSIYTIECGFIKSHHNFP</sequence>
<proteinExistence type="predicted"/>
<dbReference type="AlphaFoldDB" id="A0A3M7RN64"/>
<gene>
    <name evidence="1" type="ORF">BpHYR1_040662</name>
</gene>
<evidence type="ECO:0000313" key="2">
    <source>
        <dbReference type="Proteomes" id="UP000276133"/>
    </source>
</evidence>
<reference evidence="1 2" key="1">
    <citation type="journal article" date="2018" name="Sci. Rep.">
        <title>Genomic signatures of local adaptation to the degree of environmental predictability in rotifers.</title>
        <authorList>
            <person name="Franch-Gras L."/>
            <person name="Hahn C."/>
            <person name="Garcia-Roger E.M."/>
            <person name="Carmona M.J."/>
            <person name="Serra M."/>
            <person name="Gomez A."/>
        </authorList>
    </citation>
    <scope>NUCLEOTIDE SEQUENCE [LARGE SCALE GENOMIC DNA]</scope>
    <source>
        <strain evidence="1">HYR1</strain>
    </source>
</reference>
<protein>
    <submittedName>
        <fullName evidence="1">Uncharacterized protein</fullName>
    </submittedName>
</protein>
<name>A0A3M7RN64_BRAPC</name>
<organism evidence="1 2">
    <name type="scientific">Brachionus plicatilis</name>
    <name type="common">Marine rotifer</name>
    <name type="synonym">Brachionus muelleri</name>
    <dbReference type="NCBI Taxonomy" id="10195"/>
    <lineage>
        <taxon>Eukaryota</taxon>
        <taxon>Metazoa</taxon>
        <taxon>Spiralia</taxon>
        <taxon>Gnathifera</taxon>
        <taxon>Rotifera</taxon>
        <taxon>Eurotatoria</taxon>
        <taxon>Monogononta</taxon>
        <taxon>Pseudotrocha</taxon>
        <taxon>Ploima</taxon>
        <taxon>Brachionidae</taxon>
        <taxon>Brachionus</taxon>
    </lineage>
</organism>